<dbReference type="InterPro" id="IPR025983">
    <property type="entry name" value="Cys_rich_CPCC"/>
</dbReference>
<dbReference type="Pfam" id="PF14206">
    <property type="entry name" value="Cys_rich_CPCC"/>
    <property type="match status" value="1"/>
</dbReference>
<dbReference type="AlphaFoldDB" id="A0A1H8XS24"/>
<evidence type="ECO:0000313" key="2">
    <source>
        <dbReference type="EMBL" id="SEP42894.1"/>
    </source>
</evidence>
<dbReference type="STRING" id="112903.SAMN04490178_1292"/>
<proteinExistence type="predicted"/>
<sequence length="140" mass="16470">MKIIRDCCPCCGYPTLQPRDHPRMPTFEICVLCRWQDDGQTDLDADKVYGGANGRYSLTEARANFRKYLVKYSPETDTRLVPRDWPEETNIKKALIRLYEESQTLSNQSISDEIWAEILNLENRLDEITRKKNEQAIRKR</sequence>
<dbReference type="EMBL" id="FODY01000029">
    <property type="protein sequence ID" value="SEP42894.1"/>
    <property type="molecule type" value="Genomic_DNA"/>
</dbReference>
<evidence type="ECO:0000259" key="1">
    <source>
        <dbReference type="Pfam" id="PF14206"/>
    </source>
</evidence>
<dbReference type="Proteomes" id="UP000198847">
    <property type="component" value="Unassembled WGS sequence"/>
</dbReference>
<dbReference type="OrthoDB" id="1456570at2"/>
<reference evidence="2 3" key="1">
    <citation type="submission" date="2016-10" db="EMBL/GenBank/DDBJ databases">
        <authorList>
            <person name="de Groot N.N."/>
        </authorList>
    </citation>
    <scope>NUCLEOTIDE SEQUENCE [LARGE SCALE GENOMIC DNA]</scope>
    <source>
        <strain evidence="2 3">DSM 13305</strain>
    </source>
</reference>
<feature type="domain" description="Cysteine-rich CPCC" evidence="1">
    <location>
        <begin position="8"/>
        <end position="68"/>
    </location>
</feature>
<accession>A0A1H8XS24</accession>
<organism evidence="2 3">
    <name type="scientific">Propionispora vibrioides</name>
    <dbReference type="NCBI Taxonomy" id="112903"/>
    <lineage>
        <taxon>Bacteria</taxon>
        <taxon>Bacillati</taxon>
        <taxon>Bacillota</taxon>
        <taxon>Negativicutes</taxon>
        <taxon>Selenomonadales</taxon>
        <taxon>Sporomusaceae</taxon>
        <taxon>Propionispora</taxon>
    </lineage>
</organism>
<gene>
    <name evidence="2" type="ORF">SAMN04490178_1292</name>
</gene>
<keyword evidence="3" id="KW-1185">Reference proteome</keyword>
<name>A0A1H8XS24_9FIRM</name>
<protein>
    <submittedName>
        <fullName evidence="2">Cysteine-rich CPCC</fullName>
    </submittedName>
</protein>
<dbReference type="RefSeq" id="WP_091750902.1">
    <property type="nucleotide sequence ID" value="NZ_FODY01000029.1"/>
</dbReference>
<evidence type="ECO:0000313" key="3">
    <source>
        <dbReference type="Proteomes" id="UP000198847"/>
    </source>
</evidence>